<comment type="caution">
    <text evidence="1">The sequence shown here is derived from an EMBL/GenBank/DDBJ whole genome shotgun (WGS) entry which is preliminary data.</text>
</comment>
<evidence type="ECO:0000313" key="2">
    <source>
        <dbReference type="Proteomes" id="UP000593561"/>
    </source>
</evidence>
<organism evidence="1 2">
    <name type="scientific">Gossypium davidsonii</name>
    <name type="common">Davidson's cotton</name>
    <name type="synonym">Gossypium klotzschianum subsp. davidsonii</name>
    <dbReference type="NCBI Taxonomy" id="34287"/>
    <lineage>
        <taxon>Eukaryota</taxon>
        <taxon>Viridiplantae</taxon>
        <taxon>Streptophyta</taxon>
        <taxon>Embryophyta</taxon>
        <taxon>Tracheophyta</taxon>
        <taxon>Spermatophyta</taxon>
        <taxon>Magnoliopsida</taxon>
        <taxon>eudicotyledons</taxon>
        <taxon>Gunneridae</taxon>
        <taxon>Pentapetalae</taxon>
        <taxon>rosids</taxon>
        <taxon>malvids</taxon>
        <taxon>Malvales</taxon>
        <taxon>Malvaceae</taxon>
        <taxon>Malvoideae</taxon>
        <taxon>Gossypium</taxon>
    </lineage>
</organism>
<name>A0A7J8S466_GOSDV</name>
<gene>
    <name evidence="1" type="ORF">Godav_006096</name>
</gene>
<dbReference type="Proteomes" id="UP000593561">
    <property type="component" value="Unassembled WGS sequence"/>
</dbReference>
<sequence>MSDNEQFMKPTRSIIGDTLYTQYVELQQKQITEWNQLRKKKMDVPASIKHKDSIKVKKGASGTIEAKLDRMIRWMQEIGLVLQEFARMNWLCAPSYPLDMFKPTLTHQNEGANLEEKGATQEYPETKDEYEAAFLLQFSTLKGH</sequence>
<keyword evidence="2" id="KW-1185">Reference proteome</keyword>
<dbReference type="EMBL" id="JABFAC010000008">
    <property type="protein sequence ID" value="MBA0620372.1"/>
    <property type="molecule type" value="Genomic_DNA"/>
</dbReference>
<dbReference type="AlphaFoldDB" id="A0A7J8S466"/>
<reference evidence="1 2" key="1">
    <citation type="journal article" date="2019" name="Genome Biol. Evol.">
        <title>Insights into the evolution of the New World diploid cottons (Gossypium, subgenus Houzingenia) based on genome sequencing.</title>
        <authorList>
            <person name="Grover C.E."/>
            <person name="Arick M.A. 2nd"/>
            <person name="Thrash A."/>
            <person name="Conover J.L."/>
            <person name="Sanders W.S."/>
            <person name="Peterson D.G."/>
            <person name="Frelichowski J.E."/>
            <person name="Scheffler J.A."/>
            <person name="Scheffler B.E."/>
            <person name="Wendel J.F."/>
        </authorList>
    </citation>
    <scope>NUCLEOTIDE SEQUENCE [LARGE SCALE GENOMIC DNA]</scope>
    <source>
        <strain evidence="1">27</strain>
        <tissue evidence="1">Leaf</tissue>
    </source>
</reference>
<accession>A0A7J8S466</accession>
<feature type="non-terminal residue" evidence="1">
    <location>
        <position position="144"/>
    </location>
</feature>
<proteinExistence type="predicted"/>
<protein>
    <submittedName>
        <fullName evidence="1">Uncharacterized protein</fullName>
    </submittedName>
</protein>
<evidence type="ECO:0000313" key="1">
    <source>
        <dbReference type="EMBL" id="MBA0620372.1"/>
    </source>
</evidence>